<feature type="region of interest" description="Disordered" evidence="1">
    <location>
        <begin position="416"/>
        <end position="440"/>
    </location>
</feature>
<dbReference type="WBParaSite" id="ECPE_0000672201-mRNA-1">
    <property type="protein sequence ID" value="ECPE_0000672201-mRNA-1"/>
    <property type="gene ID" value="ECPE_0000672201"/>
</dbReference>
<reference evidence="2 3" key="2">
    <citation type="submission" date="2018-11" db="EMBL/GenBank/DDBJ databases">
        <authorList>
            <consortium name="Pathogen Informatics"/>
        </authorList>
    </citation>
    <scope>NUCLEOTIDE SEQUENCE [LARGE SCALE GENOMIC DNA]</scope>
    <source>
        <strain evidence="2 3">Egypt</strain>
    </source>
</reference>
<keyword evidence="3" id="KW-1185">Reference proteome</keyword>
<dbReference type="OrthoDB" id="6270259at2759"/>
<evidence type="ECO:0000313" key="2">
    <source>
        <dbReference type="EMBL" id="VDP79122.1"/>
    </source>
</evidence>
<proteinExistence type="predicted"/>
<dbReference type="AlphaFoldDB" id="A0A183AIC4"/>
<dbReference type="EMBL" id="UZAN01043734">
    <property type="protein sequence ID" value="VDP79122.1"/>
    <property type="molecule type" value="Genomic_DNA"/>
</dbReference>
<evidence type="ECO:0000313" key="3">
    <source>
        <dbReference type="Proteomes" id="UP000272942"/>
    </source>
</evidence>
<name>A0A183AIC4_9TREM</name>
<evidence type="ECO:0000256" key="1">
    <source>
        <dbReference type="SAM" id="MobiDB-lite"/>
    </source>
</evidence>
<reference evidence="4" key="1">
    <citation type="submission" date="2016-06" db="UniProtKB">
        <authorList>
            <consortium name="WormBaseParasite"/>
        </authorList>
    </citation>
    <scope>IDENTIFICATION</scope>
</reference>
<accession>A0A183AIC4</accession>
<feature type="region of interest" description="Disordered" evidence="1">
    <location>
        <begin position="333"/>
        <end position="368"/>
    </location>
</feature>
<organism evidence="4">
    <name type="scientific">Echinostoma caproni</name>
    <dbReference type="NCBI Taxonomy" id="27848"/>
    <lineage>
        <taxon>Eukaryota</taxon>
        <taxon>Metazoa</taxon>
        <taxon>Spiralia</taxon>
        <taxon>Lophotrochozoa</taxon>
        <taxon>Platyhelminthes</taxon>
        <taxon>Trematoda</taxon>
        <taxon>Digenea</taxon>
        <taxon>Plagiorchiida</taxon>
        <taxon>Echinostomata</taxon>
        <taxon>Echinostomatoidea</taxon>
        <taxon>Echinostomatidae</taxon>
        <taxon>Echinostoma</taxon>
    </lineage>
</organism>
<dbReference type="Proteomes" id="UP000272942">
    <property type="component" value="Unassembled WGS sequence"/>
</dbReference>
<evidence type="ECO:0000313" key="4">
    <source>
        <dbReference type="WBParaSite" id="ECPE_0000672201-mRNA-1"/>
    </source>
</evidence>
<sequence>MDPLHFVQHFRQQRTHLGDRLRELIVNAGGGETGDRLQDLLSLQMVWHETNDKLDRRGEHMALLEQQLTTAELAIADFLKNPTDAQSMHCSKLLKHLEETYGWKLTADHERLQRRTSGRPHASQMMPTADATETGWSFDQNQLGKYEHHLKMVSRFLNEIQVDLDECKCGLSEGLKPLLEKLEARFIESYQILSAAAETLNQLTLGGGGGGGSEGSRTKGGELNTEELVWLKVLLDTQKSRIDIYSMEFKANREHWYARADQWSKFCNDLQLLKDSIVKLNAANKSSGIHANNTELKEQLRLACGQFAALNELASVLIATEADRIKHLGLTGITPPPYGTPNETGIPKSPVSTDPTTPPAVPPRKNSLHRGRALISGEHEQNLIQTELSAMRSHLQELCRNLRCPDWSSEHVSVRSEMPIHSQTPGGTGSIKDSSQQQSSYVNVNWPEDSVPPMAHSALESLGNYRGEVEACLHGLSEENRWFAEESGLVPTSLLKRKSDDILLASAANRTKPTTPAELRLDNRFWLGSATTTDGTGLIESTPSWLKSKWAELEVTCEKSALLKLFFFLFFVEKSNFAPNYALKFTQTP</sequence>
<gene>
    <name evidence="2" type="ORF">ECPE_LOCUS6709</name>
</gene>
<protein>
    <submittedName>
        <fullName evidence="4">KASH domain-containing protein</fullName>
    </submittedName>
</protein>